<sequence>MAGVFEGTILAAPLPDIDNRAPGLVRAVGRAVEPHMTKLLGEQREEGSELTARPVGIAYLGIERRRAWTRRWALASHTGVSVAVVLLVDEERPSLLSVTVDGNEVFRTERWALTALRVGAGKELTQLDEVVGEMVTAVLAAVTKRLAELLAEAARAKMSRHP</sequence>
<gene>
    <name evidence="1" type="ORF">JF887_06770</name>
</gene>
<reference evidence="1 2" key="1">
    <citation type="submission" date="2020-10" db="EMBL/GenBank/DDBJ databases">
        <title>Ca. Dormibacterota MAGs.</title>
        <authorList>
            <person name="Montgomery K."/>
        </authorList>
    </citation>
    <scope>NUCLEOTIDE SEQUENCE [LARGE SCALE GENOMIC DNA]</scope>
    <source>
        <strain evidence="1">Mitchell_Peninsula_5</strain>
    </source>
</reference>
<comment type="caution">
    <text evidence="1">The sequence shown here is derived from an EMBL/GenBank/DDBJ whole genome shotgun (WGS) entry which is preliminary data.</text>
</comment>
<protein>
    <submittedName>
        <fullName evidence="1">Uncharacterized protein</fullName>
    </submittedName>
</protein>
<proteinExistence type="predicted"/>
<evidence type="ECO:0000313" key="1">
    <source>
        <dbReference type="EMBL" id="MBJ7609119.1"/>
    </source>
</evidence>
<evidence type="ECO:0000313" key="2">
    <source>
        <dbReference type="Proteomes" id="UP000614410"/>
    </source>
</evidence>
<dbReference type="Proteomes" id="UP000614410">
    <property type="component" value="Unassembled WGS sequence"/>
</dbReference>
<accession>A0A934KER1</accession>
<name>A0A934KER1_9BACT</name>
<organism evidence="1 2">
    <name type="scientific">Candidatus Amunia macphersoniae</name>
    <dbReference type="NCBI Taxonomy" id="3127014"/>
    <lineage>
        <taxon>Bacteria</taxon>
        <taxon>Bacillati</taxon>
        <taxon>Candidatus Dormiibacterota</taxon>
        <taxon>Candidatus Dormibacteria</taxon>
        <taxon>Candidatus Aeolococcales</taxon>
        <taxon>Candidatus Aeolococcaceae</taxon>
        <taxon>Candidatus Amunia</taxon>
    </lineage>
</organism>
<dbReference type="EMBL" id="JAEKNN010000030">
    <property type="protein sequence ID" value="MBJ7609119.1"/>
    <property type="molecule type" value="Genomic_DNA"/>
</dbReference>
<dbReference type="AlphaFoldDB" id="A0A934KER1"/>